<comment type="caution">
    <text evidence="12">The sequence shown here is derived from an EMBL/GenBank/DDBJ whole genome shotgun (WGS) entry which is preliminary data.</text>
</comment>
<feature type="transmembrane region" description="Helical" evidence="8">
    <location>
        <begin position="139"/>
        <end position="159"/>
    </location>
</feature>
<dbReference type="NCBIfam" id="TIGR00974">
    <property type="entry name" value="3a0107s02c"/>
    <property type="match status" value="1"/>
</dbReference>
<feature type="domain" description="ABC transmembrane type-1" evidence="9">
    <location>
        <begin position="71"/>
        <end position="279"/>
    </location>
</feature>
<dbReference type="EMBL" id="DSLG01000002">
    <property type="protein sequence ID" value="HEA86544.1"/>
    <property type="molecule type" value="Genomic_DNA"/>
</dbReference>
<evidence type="ECO:0000313" key="11">
    <source>
        <dbReference type="EMBL" id="HEE18048.1"/>
    </source>
</evidence>
<feature type="transmembrane region" description="Helical" evidence="8">
    <location>
        <begin position="18"/>
        <end position="42"/>
    </location>
</feature>
<dbReference type="SUPFAM" id="SSF161098">
    <property type="entry name" value="MetI-like"/>
    <property type="match status" value="1"/>
</dbReference>
<keyword evidence="4 8" id="KW-1003">Cell membrane</keyword>
<evidence type="ECO:0000256" key="8">
    <source>
        <dbReference type="RuleBase" id="RU363043"/>
    </source>
</evidence>
<dbReference type="EMBL" id="DSTU01000006">
    <property type="protein sequence ID" value="HFJ53940.1"/>
    <property type="molecule type" value="Genomic_DNA"/>
</dbReference>
<dbReference type="PANTHER" id="PTHR43470">
    <property type="entry name" value="PHOSPHATE TRANSPORT SYSTEM PERMEASE PROTEIN PSTA-RELATED"/>
    <property type="match status" value="1"/>
</dbReference>
<dbReference type="InterPro" id="IPR005672">
    <property type="entry name" value="Phosphate_PstA"/>
</dbReference>
<feature type="transmembrane region" description="Helical" evidence="8">
    <location>
        <begin position="116"/>
        <end position="133"/>
    </location>
</feature>
<dbReference type="Pfam" id="PF00528">
    <property type="entry name" value="BPD_transp_1"/>
    <property type="match status" value="1"/>
</dbReference>
<dbReference type="GO" id="GO:0005886">
    <property type="term" value="C:plasma membrane"/>
    <property type="evidence" value="ECO:0007669"/>
    <property type="project" value="UniProtKB-SubCell"/>
</dbReference>
<feature type="transmembrane region" description="Helical" evidence="8">
    <location>
        <begin position="191"/>
        <end position="208"/>
    </location>
</feature>
<dbReference type="AlphaFoldDB" id="A0A7C3INT6"/>
<sequence>MNSLPADRRRRKYFLSNVYFLFLAVPVIIFLVFVAYMVFYLFRNGINVISWEFITRPPERGMTAGGILPCIVGTLYVTLVSLIFSIPIGVFAAIYLAEYAPNNLLTRMIRSAVRSLAGIPSIVYGLFGVALFVRGVHLGLSVLASGLTLGLMNLPWIIATAEEALSSIPGSFREGALAVGATKWEAIRHNVLPFAFPGILTGILLALARTMGETAPILFTGVTYFTRELPRSPLQKFMALPYHLFALATQHDQLMKARPIAFGTAAVLLILVLMFDGVAFLLRMRIATANKWQV</sequence>
<evidence type="ECO:0000256" key="6">
    <source>
        <dbReference type="ARBA" id="ARBA00022989"/>
    </source>
</evidence>
<dbReference type="Gene3D" id="1.10.3720.10">
    <property type="entry name" value="MetI-like"/>
    <property type="match status" value="1"/>
</dbReference>
<dbReference type="EMBL" id="DSKA01000052">
    <property type="protein sequence ID" value="HEE18048.1"/>
    <property type="molecule type" value="Genomic_DNA"/>
</dbReference>
<comment type="similarity">
    <text evidence="2 8">Belongs to the binding-protein-dependent transport system permease family. CysTW subfamily.</text>
</comment>
<evidence type="ECO:0000313" key="10">
    <source>
        <dbReference type="EMBL" id="HEA86544.1"/>
    </source>
</evidence>
<evidence type="ECO:0000256" key="1">
    <source>
        <dbReference type="ARBA" id="ARBA00004651"/>
    </source>
</evidence>
<evidence type="ECO:0000256" key="2">
    <source>
        <dbReference type="ARBA" id="ARBA00007069"/>
    </source>
</evidence>
<proteinExistence type="inferred from homology"/>
<dbReference type="PROSITE" id="PS50928">
    <property type="entry name" value="ABC_TM1"/>
    <property type="match status" value="1"/>
</dbReference>
<keyword evidence="7 8" id="KW-0472">Membrane</keyword>
<evidence type="ECO:0000256" key="7">
    <source>
        <dbReference type="ARBA" id="ARBA00023136"/>
    </source>
</evidence>
<dbReference type="InterPro" id="IPR000515">
    <property type="entry name" value="MetI-like"/>
</dbReference>
<evidence type="ECO:0000256" key="4">
    <source>
        <dbReference type="ARBA" id="ARBA00022475"/>
    </source>
</evidence>
<evidence type="ECO:0000259" key="9">
    <source>
        <dbReference type="PROSITE" id="PS50928"/>
    </source>
</evidence>
<evidence type="ECO:0000313" key="12">
    <source>
        <dbReference type="EMBL" id="HFJ53940.1"/>
    </source>
</evidence>
<evidence type="ECO:0000256" key="3">
    <source>
        <dbReference type="ARBA" id="ARBA00022448"/>
    </source>
</evidence>
<gene>
    <name evidence="12" type="primary">pstA</name>
    <name evidence="11" type="ORF">ENP62_00655</name>
    <name evidence="10" type="ORF">ENP94_00855</name>
    <name evidence="12" type="ORF">ENS16_04540</name>
</gene>
<evidence type="ECO:0000256" key="5">
    <source>
        <dbReference type="ARBA" id="ARBA00022692"/>
    </source>
</evidence>
<dbReference type="GO" id="GO:0005315">
    <property type="term" value="F:phosphate transmembrane transporter activity"/>
    <property type="evidence" value="ECO:0007669"/>
    <property type="project" value="InterPro"/>
</dbReference>
<accession>A0A7C3INT6</accession>
<dbReference type="CDD" id="cd06261">
    <property type="entry name" value="TM_PBP2"/>
    <property type="match status" value="1"/>
</dbReference>
<organism evidence="12">
    <name type="scientific">candidate division WOR-3 bacterium</name>
    <dbReference type="NCBI Taxonomy" id="2052148"/>
    <lineage>
        <taxon>Bacteria</taxon>
        <taxon>Bacteria division WOR-3</taxon>
    </lineage>
</organism>
<reference evidence="12" key="1">
    <citation type="journal article" date="2020" name="mSystems">
        <title>Genome- and Community-Level Interaction Insights into Carbon Utilization and Element Cycling Functions of Hydrothermarchaeota in Hydrothermal Sediment.</title>
        <authorList>
            <person name="Zhou Z."/>
            <person name="Liu Y."/>
            <person name="Xu W."/>
            <person name="Pan J."/>
            <person name="Luo Z.H."/>
            <person name="Li M."/>
        </authorList>
    </citation>
    <scope>NUCLEOTIDE SEQUENCE [LARGE SCALE GENOMIC DNA]</scope>
    <source>
        <strain evidence="11">SpSt-236</strain>
        <strain evidence="10">SpSt-265</strain>
        <strain evidence="12">SpSt-465</strain>
    </source>
</reference>
<feature type="transmembrane region" description="Helical" evidence="8">
    <location>
        <begin position="62"/>
        <end position="95"/>
    </location>
</feature>
<dbReference type="GO" id="GO:0035435">
    <property type="term" value="P:phosphate ion transmembrane transport"/>
    <property type="evidence" value="ECO:0007669"/>
    <property type="project" value="InterPro"/>
</dbReference>
<name>A0A7C3INT6_UNCW3</name>
<comment type="subcellular location">
    <subcellularLocation>
        <location evidence="1 8">Cell membrane</location>
        <topology evidence="1 8">Multi-pass membrane protein</topology>
    </subcellularLocation>
</comment>
<keyword evidence="6 8" id="KW-1133">Transmembrane helix</keyword>
<keyword evidence="3" id="KW-0813">Transport</keyword>
<protein>
    <recommendedName>
        <fullName evidence="8">Phosphate transport system permease protein PstA</fullName>
    </recommendedName>
</protein>
<dbReference type="PANTHER" id="PTHR43470:SF3">
    <property type="entry name" value="PHOSPHATE TRANSPORT SYSTEM PERMEASE PROTEIN PSTA-RELATED"/>
    <property type="match status" value="1"/>
</dbReference>
<dbReference type="InterPro" id="IPR035906">
    <property type="entry name" value="MetI-like_sf"/>
</dbReference>
<keyword evidence="5 8" id="KW-0812">Transmembrane</keyword>
<feature type="transmembrane region" description="Helical" evidence="8">
    <location>
        <begin position="260"/>
        <end position="282"/>
    </location>
</feature>